<gene>
    <name evidence="1" type="ORF">CYMTET_23737</name>
</gene>
<reference evidence="1 2" key="1">
    <citation type="journal article" date="2015" name="Genome Biol. Evol.">
        <title>Comparative Genomics of a Bacterivorous Green Alga Reveals Evolutionary Causalities and Consequences of Phago-Mixotrophic Mode of Nutrition.</title>
        <authorList>
            <person name="Burns J.A."/>
            <person name="Paasch A."/>
            <person name="Narechania A."/>
            <person name="Kim E."/>
        </authorList>
    </citation>
    <scope>NUCLEOTIDE SEQUENCE [LARGE SCALE GENOMIC DNA]</scope>
    <source>
        <strain evidence="1 2">PLY_AMNH</strain>
    </source>
</reference>
<sequence>MCAKVWEDSAASDGWYYMLEGCTRVADEESNNSGSMTSLELSTSICEAQRVLSHWTSNVEKRGALLDELATGPHAEMLHGRFVSAFWGFTDDTLVQLECQSSSIVKVQAQSQLRIGKSDMDVNYYRVKRLWEYLEEYPWEPAECYCNSTA</sequence>
<name>A0AAE0L0Z3_9CHLO</name>
<dbReference type="EMBL" id="LGRX02012238">
    <property type="protein sequence ID" value="KAK3267725.1"/>
    <property type="molecule type" value="Genomic_DNA"/>
</dbReference>
<proteinExistence type="predicted"/>
<comment type="caution">
    <text evidence="1">The sequence shown here is derived from an EMBL/GenBank/DDBJ whole genome shotgun (WGS) entry which is preliminary data.</text>
</comment>
<protein>
    <submittedName>
        <fullName evidence="1">Uncharacterized protein</fullName>
    </submittedName>
</protein>
<organism evidence="1 2">
    <name type="scientific">Cymbomonas tetramitiformis</name>
    <dbReference type="NCBI Taxonomy" id="36881"/>
    <lineage>
        <taxon>Eukaryota</taxon>
        <taxon>Viridiplantae</taxon>
        <taxon>Chlorophyta</taxon>
        <taxon>Pyramimonadophyceae</taxon>
        <taxon>Pyramimonadales</taxon>
        <taxon>Pyramimonadaceae</taxon>
        <taxon>Cymbomonas</taxon>
    </lineage>
</organism>
<accession>A0AAE0L0Z3</accession>
<dbReference type="InterPro" id="IPR010865">
    <property type="entry name" value="DUF1499"/>
</dbReference>
<dbReference type="AlphaFoldDB" id="A0AAE0L0Z3"/>
<keyword evidence="2" id="KW-1185">Reference proteome</keyword>
<dbReference type="Pfam" id="PF07386">
    <property type="entry name" value="DUF1499"/>
    <property type="match status" value="1"/>
</dbReference>
<dbReference type="Proteomes" id="UP001190700">
    <property type="component" value="Unassembled WGS sequence"/>
</dbReference>
<evidence type="ECO:0000313" key="2">
    <source>
        <dbReference type="Proteomes" id="UP001190700"/>
    </source>
</evidence>
<evidence type="ECO:0000313" key="1">
    <source>
        <dbReference type="EMBL" id="KAK3267725.1"/>
    </source>
</evidence>